<dbReference type="AlphaFoldDB" id="A0AA35W7L4"/>
<sequence length="717" mass="77707">MFEVGGRHVGGMGKMKRCSRGRKARCRPTGLSSLLETEKGVGESIPKVTIPLLEKLSSTEVAEREWACRSVAHLLCETDAQQTLLNHQGLPRSLTALLLDPEWSVREAAAGALRNLSSVGGDSVCQTLVRDDVMTALSALLRQCMSQVQRYPVAAVKVPDSLPTPPSPVPPPHSQPHSPHSLPLPLPTLPIGQGKGKGKARNNVTLHHVLATIEQSLHLLLNIGEGCSAVVGLANREELVPVLLYFLQPSVFFPDILTTAAMCLYTVTEDNPPSHHLLTSTPSHLAHLETLLAPPPPLTDLLDQRHWIILSTLSAGVFQHLLPSLPTPPPSPLISSVFSVLTSVLDTDVSSLLTTLTSTPPHTPPQGECEVEHSVEGCLDSVLSEAESVLTAQLLALEITANLCYTESDEGEWEDVEEEEVIGGDLPETDEGPMELEAHHQAPEWLSGVLVETGMVGRVWRKCVSPLVSPLPPRSLLHHCQTHVAYKYVVAKTMLHMWREVQMRGMAALQNMLSALPPSATPPDSTLAMWRGVLEMVGSSGGVAMCEEVTGLLAVLVEKMGEQNMQCVSVDQLEVLSAASRERLATNQYQQVVDIILTMRCVGKHSLHFPTSIKTPILEVVGRTLRECMSGGGSVWVVARALDTLYDVFGADECPPHLFSDLQIMPILKTIAAQLPKRGSGVSRTELGTAVYGEVVCARDNLLPFIDYMTTRTCPNL</sequence>
<organism evidence="5 6">
    <name type="scientific">Geodia barretti</name>
    <name type="common">Barrett's horny sponge</name>
    <dbReference type="NCBI Taxonomy" id="519541"/>
    <lineage>
        <taxon>Eukaryota</taxon>
        <taxon>Metazoa</taxon>
        <taxon>Porifera</taxon>
        <taxon>Demospongiae</taxon>
        <taxon>Heteroscleromorpha</taxon>
        <taxon>Tetractinellida</taxon>
        <taxon>Astrophorina</taxon>
        <taxon>Geodiidae</taxon>
        <taxon>Geodia</taxon>
    </lineage>
</organism>
<evidence type="ECO:0000313" key="5">
    <source>
        <dbReference type="EMBL" id="CAI8010299.1"/>
    </source>
</evidence>
<dbReference type="InterPro" id="IPR011989">
    <property type="entry name" value="ARM-like"/>
</dbReference>
<feature type="domain" description="SYO1-like TPR repeats" evidence="4">
    <location>
        <begin position="487"/>
        <end position="712"/>
    </location>
</feature>
<gene>
    <name evidence="5" type="ORF">GBAR_LOCUS6786</name>
</gene>
<protein>
    <submittedName>
        <fullName evidence="5">HEAT repeat-containing protein 3</fullName>
    </submittedName>
</protein>
<dbReference type="InterPro" id="IPR016024">
    <property type="entry name" value="ARM-type_fold"/>
</dbReference>
<dbReference type="GO" id="GO:0042273">
    <property type="term" value="P:ribosomal large subunit biogenesis"/>
    <property type="evidence" value="ECO:0007669"/>
    <property type="project" value="TreeGrafter"/>
</dbReference>
<proteinExistence type="inferred from homology"/>
<evidence type="ECO:0000313" key="6">
    <source>
        <dbReference type="Proteomes" id="UP001174909"/>
    </source>
</evidence>
<dbReference type="GO" id="GO:0006606">
    <property type="term" value="P:protein import into nucleus"/>
    <property type="evidence" value="ECO:0007669"/>
    <property type="project" value="TreeGrafter"/>
</dbReference>
<dbReference type="InterPro" id="IPR000225">
    <property type="entry name" value="Armadillo"/>
</dbReference>
<dbReference type="PANTHER" id="PTHR13347">
    <property type="entry name" value="HEAT REPEAT-CONTAINING PROTEIN 3"/>
    <property type="match status" value="1"/>
</dbReference>
<keyword evidence="6" id="KW-1185">Reference proteome</keyword>
<feature type="region of interest" description="Disordered" evidence="3">
    <location>
        <begin position="162"/>
        <end position="198"/>
    </location>
</feature>
<name>A0AA35W7L4_GEOBA</name>
<dbReference type="Pfam" id="PF25567">
    <property type="entry name" value="TPR_SYO1"/>
    <property type="match status" value="1"/>
</dbReference>
<evidence type="ECO:0000256" key="1">
    <source>
        <dbReference type="ARBA" id="ARBA00022737"/>
    </source>
</evidence>
<dbReference type="InterPro" id="IPR000357">
    <property type="entry name" value="HEAT"/>
</dbReference>
<keyword evidence="1" id="KW-0677">Repeat</keyword>
<dbReference type="Gene3D" id="1.25.10.10">
    <property type="entry name" value="Leucine-rich Repeat Variant"/>
    <property type="match status" value="1"/>
</dbReference>
<dbReference type="SMART" id="SM00185">
    <property type="entry name" value="ARM"/>
    <property type="match status" value="1"/>
</dbReference>
<comment type="similarity">
    <text evidence="2">Belongs to the nuclear import and ribosome assembly adapter family.</text>
</comment>
<dbReference type="Proteomes" id="UP001174909">
    <property type="component" value="Unassembled WGS sequence"/>
</dbReference>
<evidence type="ECO:0000256" key="2">
    <source>
        <dbReference type="ARBA" id="ARBA00049983"/>
    </source>
</evidence>
<dbReference type="InterPro" id="IPR057990">
    <property type="entry name" value="TPR_SYO1"/>
</dbReference>
<comment type="caution">
    <text evidence="5">The sequence shown here is derived from an EMBL/GenBank/DDBJ whole genome shotgun (WGS) entry which is preliminary data.</text>
</comment>
<dbReference type="GO" id="GO:0051082">
    <property type="term" value="F:unfolded protein binding"/>
    <property type="evidence" value="ECO:0007669"/>
    <property type="project" value="TreeGrafter"/>
</dbReference>
<dbReference type="SUPFAM" id="SSF48371">
    <property type="entry name" value="ARM repeat"/>
    <property type="match status" value="1"/>
</dbReference>
<dbReference type="PANTHER" id="PTHR13347:SF1">
    <property type="entry name" value="HEAT REPEAT-CONTAINING PROTEIN 3"/>
    <property type="match status" value="1"/>
</dbReference>
<feature type="compositionally biased region" description="Pro residues" evidence="3">
    <location>
        <begin position="162"/>
        <end position="174"/>
    </location>
</feature>
<accession>A0AA35W7L4</accession>
<evidence type="ECO:0000256" key="3">
    <source>
        <dbReference type="SAM" id="MobiDB-lite"/>
    </source>
</evidence>
<dbReference type="InterPro" id="IPR052616">
    <property type="entry name" value="SYO1-like"/>
</dbReference>
<dbReference type="EMBL" id="CASHTH010001023">
    <property type="protein sequence ID" value="CAI8010299.1"/>
    <property type="molecule type" value="Genomic_DNA"/>
</dbReference>
<evidence type="ECO:0000259" key="4">
    <source>
        <dbReference type="Pfam" id="PF25567"/>
    </source>
</evidence>
<reference evidence="5" key="1">
    <citation type="submission" date="2023-03" db="EMBL/GenBank/DDBJ databases">
        <authorList>
            <person name="Steffen K."/>
            <person name="Cardenas P."/>
        </authorList>
    </citation>
    <scope>NUCLEOTIDE SEQUENCE</scope>
</reference>
<dbReference type="Pfam" id="PF02985">
    <property type="entry name" value="HEAT"/>
    <property type="match status" value="1"/>
</dbReference>